<accession>A0A5N5GK99</accession>
<protein>
    <submittedName>
        <fullName evidence="2">Uncharacterized protein</fullName>
    </submittedName>
</protein>
<dbReference type="EMBL" id="SMOL01000402">
    <property type="protein sequence ID" value="KAB2615253.1"/>
    <property type="molecule type" value="Genomic_DNA"/>
</dbReference>
<gene>
    <name evidence="2" type="ORF">D8674_021841</name>
</gene>
<evidence type="ECO:0000313" key="2">
    <source>
        <dbReference type="EMBL" id="KAB2615253.1"/>
    </source>
</evidence>
<evidence type="ECO:0000256" key="1">
    <source>
        <dbReference type="SAM" id="MobiDB-lite"/>
    </source>
</evidence>
<keyword evidence="3" id="KW-1185">Reference proteome</keyword>
<comment type="caution">
    <text evidence="2">The sequence shown here is derived from an EMBL/GenBank/DDBJ whole genome shotgun (WGS) entry which is preliminary data.</text>
</comment>
<feature type="compositionally biased region" description="Polar residues" evidence="1">
    <location>
        <begin position="74"/>
        <end position="91"/>
    </location>
</feature>
<evidence type="ECO:0000313" key="3">
    <source>
        <dbReference type="Proteomes" id="UP000327157"/>
    </source>
</evidence>
<organism evidence="2 3">
    <name type="scientific">Pyrus ussuriensis x Pyrus communis</name>
    <dbReference type="NCBI Taxonomy" id="2448454"/>
    <lineage>
        <taxon>Eukaryota</taxon>
        <taxon>Viridiplantae</taxon>
        <taxon>Streptophyta</taxon>
        <taxon>Embryophyta</taxon>
        <taxon>Tracheophyta</taxon>
        <taxon>Spermatophyta</taxon>
        <taxon>Magnoliopsida</taxon>
        <taxon>eudicotyledons</taxon>
        <taxon>Gunneridae</taxon>
        <taxon>Pentapetalae</taxon>
        <taxon>rosids</taxon>
        <taxon>fabids</taxon>
        <taxon>Rosales</taxon>
        <taxon>Rosaceae</taxon>
        <taxon>Amygdaloideae</taxon>
        <taxon>Maleae</taxon>
        <taxon>Pyrus</taxon>
    </lineage>
</organism>
<name>A0A5N5GK99_9ROSA</name>
<reference evidence="3" key="2">
    <citation type="submission" date="2019-10" db="EMBL/GenBank/DDBJ databases">
        <title>A de novo genome assembly of a pear dwarfing rootstock.</title>
        <authorList>
            <person name="Wang F."/>
            <person name="Wang J."/>
            <person name="Li S."/>
            <person name="Zhang Y."/>
            <person name="Fang M."/>
            <person name="Ma L."/>
            <person name="Zhao Y."/>
            <person name="Jiang S."/>
        </authorList>
    </citation>
    <scope>NUCLEOTIDE SEQUENCE [LARGE SCALE GENOMIC DNA]</scope>
</reference>
<reference evidence="2 3" key="1">
    <citation type="submission" date="2019-09" db="EMBL/GenBank/DDBJ databases">
        <authorList>
            <person name="Ou C."/>
        </authorList>
    </citation>
    <scope>NUCLEOTIDE SEQUENCE [LARGE SCALE GENOMIC DNA]</scope>
    <source>
        <strain evidence="2">S2</strain>
        <tissue evidence="2">Leaf</tissue>
    </source>
</reference>
<reference evidence="2 3" key="3">
    <citation type="submission" date="2019-11" db="EMBL/GenBank/DDBJ databases">
        <title>A de novo genome assembly of a pear dwarfing rootstock.</title>
        <authorList>
            <person name="Wang F."/>
            <person name="Wang J."/>
            <person name="Li S."/>
            <person name="Zhang Y."/>
            <person name="Fang M."/>
            <person name="Ma L."/>
            <person name="Zhao Y."/>
            <person name="Jiang S."/>
        </authorList>
    </citation>
    <scope>NUCLEOTIDE SEQUENCE [LARGE SCALE GENOMIC DNA]</scope>
    <source>
        <strain evidence="2">S2</strain>
        <tissue evidence="2">Leaf</tissue>
    </source>
</reference>
<proteinExistence type="predicted"/>
<dbReference type="OrthoDB" id="1710287at2759"/>
<feature type="region of interest" description="Disordered" evidence="1">
    <location>
        <begin position="39"/>
        <end position="91"/>
    </location>
</feature>
<dbReference type="Proteomes" id="UP000327157">
    <property type="component" value="Chromosome 3"/>
</dbReference>
<dbReference type="AlphaFoldDB" id="A0A5N5GK99"/>
<sequence length="91" mass="9666">MSRDPRHLRQASQILPPELIAGELHDLGLDTISTSLSAAATATAESSKNPPPKTHEQESSTHSSASKKKPPTPQTLRNLSGFLSSPSVLNL</sequence>